<dbReference type="GO" id="GO:0004803">
    <property type="term" value="F:transposase activity"/>
    <property type="evidence" value="ECO:0007669"/>
    <property type="project" value="InterPro"/>
</dbReference>
<feature type="domain" description="Transposase IS801/IS1294" evidence="1">
    <location>
        <begin position="164"/>
        <end position="340"/>
    </location>
</feature>
<protein>
    <submittedName>
        <fullName evidence="3">Transposase</fullName>
    </submittedName>
</protein>
<dbReference type="InterPro" id="IPR007069">
    <property type="entry name" value="Transposase_32"/>
</dbReference>
<dbReference type="InterPro" id="IPR026889">
    <property type="entry name" value="Zn_Tnp"/>
</dbReference>
<dbReference type="EMBL" id="JASCXW010000022">
    <property type="protein sequence ID" value="MDI6453251.1"/>
    <property type="molecule type" value="Genomic_DNA"/>
</dbReference>
<dbReference type="GO" id="GO:0006313">
    <property type="term" value="P:DNA transposition"/>
    <property type="evidence" value="ECO:0007669"/>
    <property type="project" value="InterPro"/>
</dbReference>
<dbReference type="PANTHER" id="PTHR37023">
    <property type="entry name" value="TRANSPOSASE"/>
    <property type="match status" value="1"/>
</dbReference>
<feature type="domain" description="Transposase zinc-binding" evidence="2">
    <location>
        <begin position="30"/>
        <end position="122"/>
    </location>
</feature>
<dbReference type="AlphaFoldDB" id="A0AAW6UAV2"/>
<keyword evidence="4" id="KW-1185">Reference proteome</keyword>
<sequence length="394" mass="46240">MNTYPVNIVNEYLRHSNLKINRQGYSIADIFRDYWSDFLLNNPKLNIRPVVFDNVERMMKCKTPDLGYSFYSCPNCDNFMIVYNSCKSRFCNSCGVKYAKQRAVHTSNVLMDCAHRHITFTIPDSLRIYFRQDRSRLSILFEAVNQTLQYLSLKHGKSKRWKLGYVLVCHTFGRALNFNCHIHALVSEGVINKSGEFKSLTYFNFELLRKSFMKTLLDLLHKTLGHGFYKEKCALYASKENGFYVYGPSLDKKSQKGLIEYVLRYTGRPVMAESRIDDVDHVNRQITYTYEPHEDDLLPDEEKNGTITVTEDIDAFIKKLIVHIPEHQFKMIRYYGVYSSKGRKLIPNYKKKKSLKSLFPLKWKNLMLQTFKFDPLLCPCGATMKYEFESSHYP</sequence>
<dbReference type="Pfam" id="PF04986">
    <property type="entry name" value="Y2_Tnp"/>
    <property type="match status" value="1"/>
</dbReference>
<comment type="caution">
    <text evidence="3">The sequence shown here is derived from an EMBL/GenBank/DDBJ whole genome shotgun (WGS) entry which is preliminary data.</text>
</comment>
<proteinExistence type="predicted"/>
<dbReference type="Pfam" id="PF14319">
    <property type="entry name" value="Zn_Tnp_IS91"/>
    <property type="match status" value="1"/>
</dbReference>
<dbReference type="RefSeq" id="WP_282839681.1">
    <property type="nucleotide sequence ID" value="NZ_JASCXW010000022.1"/>
</dbReference>
<evidence type="ECO:0000313" key="3">
    <source>
        <dbReference type="EMBL" id="MDI6453251.1"/>
    </source>
</evidence>
<gene>
    <name evidence="3" type="ORF">QJ521_06725</name>
</gene>
<dbReference type="GO" id="GO:0003677">
    <property type="term" value="F:DNA binding"/>
    <property type="evidence" value="ECO:0007669"/>
    <property type="project" value="InterPro"/>
</dbReference>
<dbReference type="Proteomes" id="UP001431532">
    <property type="component" value="Unassembled WGS sequence"/>
</dbReference>
<dbReference type="PANTHER" id="PTHR37023:SF1">
    <property type="entry name" value="ISSOD25 TRANSPOSASE TNPA_ISSOD25"/>
    <property type="match status" value="1"/>
</dbReference>
<evidence type="ECO:0000313" key="4">
    <source>
        <dbReference type="Proteomes" id="UP001431532"/>
    </source>
</evidence>
<evidence type="ECO:0000259" key="1">
    <source>
        <dbReference type="Pfam" id="PF04986"/>
    </source>
</evidence>
<organism evidence="3 4">
    <name type="scientific">Peloplasma aerotolerans</name>
    <dbReference type="NCBI Taxonomy" id="3044389"/>
    <lineage>
        <taxon>Bacteria</taxon>
        <taxon>Bacillati</taxon>
        <taxon>Mycoplasmatota</taxon>
        <taxon>Mollicutes</taxon>
        <taxon>Acholeplasmatales</taxon>
        <taxon>Acholeplasmataceae</taxon>
        <taxon>Peloplasma</taxon>
    </lineage>
</organism>
<reference evidence="3" key="1">
    <citation type="submission" date="2023-05" db="EMBL/GenBank/DDBJ databases">
        <title>Mariniplasma microaerophilum sp. nov., a novel anaerobic mollicute isolated from terrestrial mud volcano, Taman Peninsula, Russia.</title>
        <authorList>
            <person name="Khomyakova M.A."/>
            <person name="Merkel A.Y."/>
            <person name="Slobodkin A.I."/>
        </authorList>
    </citation>
    <scope>NUCLEOTIDE SEQUENCE</scope>
    <source>
        <strain evidence="3">M4Ah</strain>
    </source>
</reference>
<evidence type="ECO:0000259" key="2">
    <source>
        <dbReference type="Pfam" id="PF14319"/>
    </source>
</evidence>
<name>A0AAW6UAV2_9MOLU</name>
<accession>A0AAW6UAV2</accession>